<proteinExistence type="predicted"/>
<dbReference type="AlphaFoldDB" id="A0A1S8LPY2"/>
<reference evidence="1 2" key="1">
    <citation type="submission" date="2022-04" db="EMBL/GenBank/DDBJ databases">
        <title>Genome sequence of C. roseum typestrain.</title>
        <authorList>
            <person name="Poehlein A."/>
            <person name="Schoch T."/>
            <person name="Duerre P."/>
            <person name="Daniel R."/>
        </authorList>
    </citation>
    <scope>NUCLEOTIDE SEQUENCE [LARGE SCALE GENOMIC DNA]</scope>
    <source>
        <strain evidence="1 2">DSM 7320</strain>
    </source>
</reference>
<dbReference type="EMBL" id="CP096983">
    <property type="protein sequence ID" value="URZ13618.1"/>
    <property type="molecule type" value="Genomic_DNA"/>
</dbReference>
<protein>
    <submittedName>
        <fullName evidence="1">Uncharacterized protein</fullName>
    </submittedName>
</protein>
<dbReference type="Proteomes" id="UP000190951">
    <property type="component" value="Chromosome"/>
</dbReference>
<accession>A0A1S8LPY2</accession>
<dbReference type="RefSeq" id="WP_242953953.1">
    <property type="nucleotide sequence ID" value="NZ_CP096983.1"/>
</dbReference>
<gene>
    <name evidence="1" type="ORF">CROST_043840</name>
</gene>
<dbReference type="Gene3D" id="1.10.287.1060">
    <property type="entry name" value="ESAT-6-like"/>
    <property type="match status" value="1"/>
</dbReference>
<organism evidence="1 2">
    <name type="scientific">Clostridium felsineum</name>
    <dbReference type="NCBI Taxonomy" id="36839"/>
    <lineage>
        <taxon>Bacteria</taxon>
        <taxon>Bacillati</taxon>
        <taxon>Bacillota</taxon>
        <taxon>Clostridia</taxon>
        <taxon>Eubacteriales</taxon>
        <taxon>Clostridiaceae</taxon>
        <taxon>Clostridium</taxon>
    </lineage>
</organism>
<dbReference type="KEGG" id="crw:CROST_043840"/>
<evidence type="ECO:0000313" key="1">
    <source>
        <dbReference type="EMBL" id="URZ13618.1"/>
    </source>
</evidence>
<evidence type="ECO:0000313" key="2">
    <source>
        <dbReference type="Proteomes" id="UP000190951"/>
    </source>
</evidence>
<sequence length="296" mass="32556">MADKIKLEVLIMNSMIYKFRQMGDKFGTIINKLRQAQSGVKNAYIGDSSIKIQSNINDVLKSGKEVTEILYKLSIQLNSAKDAIIRADKESYNNIKSNTIIRGEDNFSKVTASKETINNMERVIGYFTFGAMYSISDNLALGLPGLTGLYNDKRLRYNLENENRYGVLAAYQYGKTFGDLEGVAQGTAEFFGGLSIMGFGGFGAGALTVVTDGAAAPAVPWVESIGVAVAGHGIGMATSSLSHMSSDFARGNFYFSKIEKTIARIKEIKVNFNYLSFVQTKLIHLSNYSFQKINNR</sequence>
<dbReference type="STRING" id="84029.CROST_00990"/>
<name>A0A1S8LPY2_9CLOT</name>
<keyword evidence="2" id="KW-1185">Reference proteome</keyword>